<organism evidence="1 2">
    <name type="scientific">Vineibacter terrae</name>
    <dbReference type="NCBI Taxonomy" id="2586908"/>
    <lineage>
        <taxon>Bacteria</taxon>
        <taxon>Pseudomonadati</taxon>
        <taxon>Pseudomonadota</taxon>
        <taxon>Alphaproteobacteria</taxon>
        <taxon>Hyphomicrobiales</taxon>
        <taxon>Vineibacter</taxon>
    </lineage>
</organism>
<protein>
    <submittedName>
        <fullName evidence="1">Uncharacterized protein</fullName>
    </submittedName>
</protein>
<dbReference type="InterPro" id="IPR056209">
    <property type="entry name" value="SU10_adaptor"/>
</dbReference>
<dbReference type="RefSeq" id="WP_147845882.1">
    <property type="nucleotide sequence ID" value="NZ_VDUZ01000004.1"/>
</dbReference>
<accession>A0A5C8PT25</accession>
<dbReference type="Proteomes" id="UP000321638">
    <property type="component" value="Unassembled WGS sequence"/>
</dbReference>
<sequence length="207" mass="22897">MATLADLSGRIQDDLDRADLALQIGQAIRDAVEHYESERFAFNEVANVTATFGGGADAIPLASLPVYFTKIDRIRLQVSGAPTLTDLIPRDYAWLMAGQDVKAICRPVEYCVYAEQLQLDSRPDQAYLAVLDGVQRISTASAATDSSAWFNEGRHLVRARAKADLYAHVVKALDQAQVMTALEQRAFRTLKQKLNARNAGRIRPTIY</sequence>
<dbReference type="EMBL" id="VDUZ01000004">
    <property type="protein sequence ID" value="TXL80466.1"/>
    <property type="molecule type" value="Genomic_DNA"/>
</dbReference>
<proteinExistence type="predicted"/>
<comment type="caution">
    <text evidence="1">The sequence shown here is derived from an EMBL/GenBank/DDBJ whole genome shotgun (WGS) entry which is preliminary data.</text>
</comment>
<reference evidence="1 2" key="1">
    <citation type="submission" date="2019-06" db="EMBL/GenBank/DDBJ databases">
        <title>New taxonomy in bacterial strain CC-CFT640, isolated from vineyard.</title>
        <authorList>
            <person name="Lin S.-Y."/>
            <person name="Tsai C.-F."/>
            <person name="Young C.-C."/>
        </authorList>
    </citation>
    <scope>NUCLEOTIDE SEQUENCE [LARGE SCALE GENOMIC DNA]</scope>
    <source>
        <strain evidence="1 2">CC-CFT640</strain>
    </source>
</reference>
<dbReference type="Pfam" id="PF24175">
    <property type="entry name" value="SU10_adaptor"/>
    <property type="match status" value="1"/>
</dbReference>
<keyword evidence="2" id="KW-1185">Reference proteome</keyword>
<evidence type="ECO:0000313" key="1">
    <source>
        <dbReference type="EMBL" id="TXL80466.1"/>
    </source>
</evidence>
<dbReference type="AlphaFoldDB" id="A0A5C8PT25"/>
<evidence type="ECO:0000313" key="2">
    <source>
        <dbReference type="Proteomes" id="UP000321638"/>
    </source>
</evidence>
<gene>
    <name evidence="1" type="ORF">FHP25_05425</name>
</gene>
<name>A0A5C8PT25_9HYPH</name>
<dbReference type="OrthoDB" id="8228227at2"/>